<dbReference type="EMBL" id="JXLN01013914">
    <property type="protein sequence ID" value="KPM09690.1"/>
    <property type="molecule type" value="Genomic_DNA"/>
</dbReference>
<evidence type="ECO:0000256" key="7">
    <source>
        <dbReference type="ARBA" id="ARBA00023157"/>
    </source>
</evidence>
<dbReference type="Gene3D" id="3.30.2460.20">
    <property type="match status" value="1"/>
</dbReference>
<evidence type="ECO:0000256" key="9">
    <source>
        <dbReference type="ARBA" id="ARBA00023288"/>
    </source>
</evidence>
<evidence type="ECO:0000256" key="2">
    <source>
        <dbReference type="ARBA" id="ARBA00005683"/>
    </source>
</evidence>
<comment type="function">
    <text evidence="10">Ligand for members of the frizzled family of seven transmembrane receptors.</text>
</comment>
<dbReference type="GO" id="GO:0007517">
    <property type="term" value="P:muscle organ development"/>
    <property type="evidence" value="ECO:0007669"/>
    <property type="project" value="UniProtKB-ARBA"/>
</dbReference>
<feature type="compositionally biased region" description="Low complexity" evidence="11">
    <location>
        <begin position="65"/>
        <end position="77"/>
    </location>
</feature>
<dbReference type="InterPro" id="IPR043158">
    <property type="entry name" value="Wnt_C"/>
</dbReference>
<dbReference type="GO" id="GO:0005615">
    <property type="term" value="C:extracellular space"/>
    <property type="evidence" value="ECO:0007669"/>
    <property type="project" value="TreeGrafter"/>
</dbReference>
<evidence type="ECO:0000256" key="5">
    <source>
        <dbReference type="ARBA" id="ARBA00022530"/>
    </source>
</evidence>
<comment type="caution">
    <text evidence="12">The sequence shown here is derived from an EMBL/GenBank/DDBJ whole genome shotgun (WGS) entry which is preliminary data.</text>
</comment>
<keyword evidence="3 10" id="KW-0217">Developmental protein</keyword>
<evidence type="ECO:0000256" key="4">
    <source>
        <dbReference type="ARBA" id="ARBA00022525"/>
    </source>
</evidence>
<dbReference type="GO" id="GO:0005125">
    <property type="term" value="F:cytokine activity"/>
    <property type="evidence" value="ECO:0007669"/>
    <property type="project" value="TreeGrafter"/>
</dbReference>
<dbReference type="VEuPathDB" id="VectorBase:SSCA009301"/>
<evidence type="ECO:0000256" key="6">
    <source>
        <dbReference type="ARBA" id="ARBA00022687"/>
    </source>
</evidence>
<protein>
    <recommendedName>
        <fullName evidence="10">Protein Wnt</fullName>
    </recommendedName>
</protein>
<organism evidence="12 13">
    <name type="scientific">Sarcoptes scabiei</name>
    <name type="common">Itch mite</name>
    <name type="synonym">Acarus scabiei</name>
    <dbReference type="NCBI Taxonomy" id="52283"/>
    <lineage>
        <taxon>Eukaryota</taxon>
        <taxon>Metazoa</taxon>
        <taxon>Ecdysozoa</taxon>
        <taxon>Arthropoda</taxon>
        <taxon>Chelicerata</taxon>
        <taxon>Arachnida</taxon>
        <taxon>Acari</taxon>
        <taxon>Acariformes</taxon>
        <taxon>Sarcoptiformes</taxon>
        <taxon>Astigmata</taxon>
        <taxon>Psoroptidia</taxon>
        <taxon>Sarcoptoidea</taxon>
        <taxon>Sarcoptidae</taxon>
        <taxon>Sarcoptinae</taxon>
        <taxon>Sarcoptes</taxon>
    </lineage>
</organism>
<dbReference type="OrthoDB" id="5945655at2759"/>
<dbReference type="GO" id="GO:0005109">
    <property type="term" value="F:frizzled binding"/>
    <property type="evidence" value="ECO:0007669"/>
    <property type="project" value="TreeGrafter"/>
</dbReference>
<keyword evidence="5" id="KW-0272">Extracellular matrix</keyword>
<dbReference type="PANTHER" id="PTHR12027">
    <property type="entry name" value="WNT RELATED"/>
    <property type="match status" value="1"/>
</dbReference>
<dbReference type="GO" id="GO:0060070">
    <property type="term" value="P:canonical Wnt signaling pathway"/>
    <property type="evidence" value="ECO:0007669"/>
    <property type="project" value="TreeGrafter"/>
</dbReference>
<dbReference type="PRINTS" id="PR01349">
    <property type="entry name" value="WNTPROTEIN"/>
</dbReference>
<evidence type="ECO:0000256" key="1">
    <source>
        <dbReference type="ARBA" id="ARBA00004498"/>
    </source>
</evidence>
<feature type="region of interest" description="Disordered" evidence="11">
    <location>
        <begin position="62"/>
        <end position="133"/>
    </location>
</feature>
<dbReference type="FunFam" id="3.30.2460.20:FF:000001">
    <property type="entry name" value="Wnt homolog"/>
    <property type="match status" value="1"/>
</dbReference>
<evidence type="ECO:0000313" key="13">
    <source>
        <dbReference type="Proteomes" id="UP000616769"/>
    </source>
</evidence>
<dbReference type="GO" id="GO:0045165">
    <property type="term" value="P:cell fate commitment"/>
    <property type="evidence" value="ECO:0007669"/>
    <property type="project" value="TreeGrafter"/>
</dbReference>
<feature type="compositionally biased region" description="Polar residues" evidence="11">
    <location>
        <begin position="102"/>
        <end position="117"/>
    </location>
</feature>
<reference evidence="12 13" key="1">
    <citation type="journal article" date="2015" name="Parasit. Vectors">
        <title>Draft genome of the scabies mite.</title>
        <authorList>
            <person name="Rider S.D.Jr."/>
            <person name="Morgan M.S."/>
            <person name="Arlian L.G."/>
        </authorList>
    </citation>
    <scope>NUCLEOTIDE SEQUENCE [LARGE SCALE GENOMIC DNA]</scope>
    <source>
        <strain evidence="12">Arlian Lab</strain>
    </source>
</reference>
<evidence type="ECO:0000256" key="11">
    <source>
        <dbReference type="SAM" id="MobiDB-lite"/>
    </source>
</evidence>
<dbReference type="PROSITE" id="PS00246">
    <property type="entry name" value="WNT1"/>
    <property type="match status" value="1"/>
</dbReference>
<sequence length="459" mass="50878">MKRNLGMQGISLTNNELYPTDLSSYELNPLEQIISNGIGNGQSSSSSNPSYLLVNSAGNAIHPPSSSSSASASDSNSFGPNSIFGSSSQTHHQGLYLDPMSDLNQSLDGKQSSNRFQGLNDENKSSSSSSSSTSQSIAKKKLYCSELNGLSKGQTQLCNLYQDHIPHIGRGARLGINECQYQFKSQRWNCSTVDDSSVFGHVLNIASRESAFTHAISAAGVVYAIARACRDGQLSHCSCGRSARPKSLNQEWIWGGCGDNLDYGYRFSKSFIDVREKERNLLKGSREYGRKLMNLHNNEAGRRVGRNAVIRKTRATCKCHGVSGSCSVVTCWQQLLSFREVGDFLKDKYDGATEVRLNKRSKLQVRHPTYTRPTAEDLLYIDDSPDYCDYNNKTGTYGTQGRYCNRNSKGTDGCNLMCCGRGYNTQKVTIKERCNCKFHWCCYVECKTCTRTIDLHTCK</sequence>
<dbReference type="SMART" id="SM00097">
    <property type="entry name" value="WNT1"/>
    <property type="match status" value="1"/>
</dbReference>
<dbReference type="Proteomes" id="UP000616769">
    <property type="component" value="Unassembled WGS sequence"/>
</dbReference>
<name>A0A132AGW6_SARSC</name>
<accession>A0A132AGW6</accession>
<gene>
    <name evidence="12" type="ORF">QR98_0082330</name>
</gene>
<dbReference type="InterPro" id="IPR005817">
    <property type="entry name" value="Wnt"/>
</dbReference>
<dbReference type="PANTHER" id="PTHR12027:SF77">
    <property type="entry name" value="PROTEIN WNT-5"/>
    <property type="match status" value="1"/>
</dbReference>
<comment type="subcellular location">
    <subcellularLocation>
        <location evidence="1 10">Secreted</location>
        <location evidence="1 10">Extracellular space</location>
        <location evidence="1 10">Extracellular matrix</location>
    </subcellularLocation>
</comment>
<keyword evidence="6 10" id="KW-0879">Wnt signaling pathway</keyword>
<keyword evidence="4" id="KW-0964">Secreted</keyword>
<dbReference type="AlphaFoldDB" id="A0A132AGW6"/>
<evidence type="ECO:0000256" key="8">
    <source>
        <dbReference type="ARBA" id="ARBA00023180"/>
    </source>
</evidence>
<comment type="similarity">
    <text evidence="2 10">Belongs to the Wnt family.</text>
</comment>
<keyword evidence="8" id="KW-0325">Glycoprotein</keyword>
<evidence type="ECO:0000256" key="3">
    <source>
        <dbReference type="ARBA" id="ARBA00022473"/>
    </source>
</evidence>
<dbReference type="CDD" id="cd19337">
    <property type="entry name" value="Wnt_Wnt5"/>
    <property type="match status" value="1"/>
</dbReference>
<evidence type="ECO:0000256" key="10">
    <source>
        <dbReference type="RuleBase" id="RU003500"/>
    </source>
</evidence>
<keyword evidence="7" id="KW-1015">Disulfide bond</keyword>
<keyword evidence="9" id="KW-0449">Lipoprotein</keyword>
<dbReference type="InterPro" id="IPR018161">
    <property type="entry name" value="Wnt_CS"/>
</dbReference>
<evidence type="ECO:0000313" key="12">
    <source>
        <dbReference type="EMBL" id="KPM09690.1"/>
    </source>
</evidence>
<feature type="compositionally biased region" description="Polar residues" evidence="11">
    <location>
        <begin position="78"/>
        <end position="92"/>
    </location>
</feature>
<proteinExistence type="inferred from homology"/>
<dbReference type="GO" id="GO:0030182">
    <property type="term" value="P:neuron differentiation"/>
    <property type="evidence" value="ECO:0007669"/>
    <property type="project" value="TreeGrafter"/>
</dbReference>
<dbReference type="Pfam" id="PF00110">
    <property type="entry name" value="wnt"/>
    <property type="match status" value="1"/>
</dbReference>
<dbReference type="GO" id="GO:0000902">
    <property type="term" value="P:cell morphogenesis"/>
    <property type="evidence" value="ECO:0007669"/>
    <property type="project" value="UniProtKB-ARBA"/>
</dbReference>